<name>A0A1J1H5X3_PLARL</name>
<accession>A0A1J1H5X3</accession>
<organism evidence="2 3">
    <name type="scientific">Plasmodium relictum</name>
    <dbReference type="NCBI Taxonomy" id="85471"/>
    <lineage>
        <taxon>Eukaryota</taxon>
        <taxon>Sar</taxon>
        <taxon>Alveolata</taxon>
        <taxon>Apicomplexa</taxon>
        <taxon>Aconoidasida</taxon>
        <taxon>Haemosporida</taxon>
        <taxon>Plasmodiidae</taxon>
        <taxon>Plasmodium</taxon>
        <taxon>Plasmodium (Haemamoeba)</taxon>
    </lineage>
</organism>
<evidence type="ECO:0000256" key="1">
    <source>
        <dbReference type="SAM" id="Phobius"/>
    </source>
</evidence>
<gene>
    <name evidence="2" type="ORF">PRELSG_0515900</name>
</gene>
<keyword evidence="1" id="KW-0812">Transmembrane</keyword>
<keyword evidence="1" id="KW-0472">Membrane</keyword>
<dbReference type="Gene3D" id="3.90.190.10">
    <property type="entry name" value="Protein tyrosine phosphatase superfamily"/>
    <property type="match status" value="1"/>
</dbReference>
<evidence type="ECO:0000313" key="2">
    <source>
        <dbReference type="EMBL" id="CRG99001.1"/>
    </source>
</evidence>
<keyword evidence="1" id="KW-1133">Transmembrane helix</keyword>
<feature type="transmembrane region" description="Helical" evidence="1">
    <location>
        <begin position="118"/>
        <end position="138"/>
    </location>
</feature>
<sequence>MYEIQLDNSKELQVELINPDKGTFNGEDGNKKKFKEILRRVFIGNYEDSKNILLLNNTNITHIIIIRFSKEDYTTRINFPHKFEYYIIDLNSEFDFTSCSHFKYLLDEILFENNKNKIFIHSYFCINYILYLLIFYIVTTLNYDIQDVISYIKKIIIDFVISDEETDKIYYFTKRHKLTYYPGYLKKIYIIFSFLFTDNFNISYI</sequence>
<keyword evidence="3" id="KW-1185">Reference proteome</keyword>
<dbReference type="OrthoDB" id="2017893at2759"/>
<dbReference type="Proteomes" id="UP000220158">
    <property type="component" value="Chromosome 5"/>
</dbReference>
<evidence type="ECO:0000313" key="3">
    <source>
        <dbReference type="Proteomes" id="UP000220158"/>
    </source>
</evidence>
<dbReference type="EMBL" id="LN835300">
    <property type="protein sequence ID" value="CRG99001.1"/>
    <property type="molecule type" value="Genomic_DNA"/>
</dbReference>
<dbReference type="RefSeq" id="XP_028532010.1">
    <property type="nucleotide sequence ID" value="XM_028675419.1"/>
</dbReference>
<dbReference type="KEGG" id="prel:PRELSG_0515900"/>
<dbReference type="GeneID" id="39735102"/>
<protein>
    <submittedName>
        <fullName evidence="2">Uncharacterized protein</fullName>
    </submittedName>
</protein>
<dbReference type="SUPFAM" id="SSF52799">
    <property type="entry name" value="(Phosphotyrosine protein) phosphatases II"/>
    <property type="match status" value="1"/>
</dbReference>
<reference evidence="2 3" key="1">
    <citation type="submission" date="2015-04" db="EMBL/GenBank/DDBJ databases">
        <authorList>
            <consortium name="Pathogen Informatics"/>
        </authorList>
    </citation>
    <scope>NUCLEOTIDE SEQUENCE [LARGE SCALE GENOMIC DNA]</scope>
    <source>
        <strain evidence="2 3">SGS1</strain>
    </source>
</reference>
<dbReference type="AlphaFoldDB" id="A0A1J1H5X3"/>
<proteinExistence type="predicted"/>
<dbReference type="InterPro" id="IPR029021">
    <property type="entry name" value="Prot-tyrosine_phosphatase-like"/>
</dbReference>
<dbReference type="VEuPathDB" id="PlasmoDB:PRELSG_0515900"/>